<proteinExistence type="inferred from homology"/>
<dbReference type="EMBL" id="BSXN01000794">
    <property type="protein sequence ID" value="GME69848.1"/>
    <property type="molecule type" value="Genomic_DNA"/>
</dbReference>
<evidence type="ECO:0000256" key="3">
    <source>
        <dbReference type="ARBA" id="ARBA00022692"/>
    </source>
</evidence>
<feature type="transmembrane region" description="Helical" evidence="6">
    <location>
        <begin position="363"/>
        <end position="381"/>
    </location>
</feature>
<organism evidence="7 8">
    <name type="scientific">Candida boidinii</name>
    <name type="common">Yeast</name>
    <dbReference type="NCBI Taxonomy" id="5477"/>
    <lineage>
        <taxon>Eukaryota</taxon>
        <taxon>Fungi</taxon>
        <taxon>Dikarya</taxon>
        <taxon>Ascomycota</taxon>
        <taxon>Saccharomycotina</taxon>
        <taxon>Pichiomycetes</taxon>
        <taxon>Pichiales</taxon>
        <taxon>Pichiaceae</taxon>
        <taxon>Ogataea</taxon>
        <taxon>Ogataea/Candida clade</taxon>
    </lineage>
</organism>
<comment type="subcellular location">
    <subcellularLocation>
        <location evidence="1">Membrane</location>
        <topology evidence="1">Multi-pass membrane protein</topology>
    </subcellularLocation>
</comment>
<keyword evidence="5 6" id="KW-0472">Membrane</keyword>
<keyword evidence="3 6" id="KW-0812">Transmembrane</keyword>
<feature type="transmembrane region" description="Helical" evidence="6">
    <location>
        <begin position="268"/>
        <end position="294"/>
    </location>
</feature>
<evidence type="ECO:0000256" key="4">
    <source>
        <dbReference type="ARBA" id="ARBA00022989"/>
    </source>
</evidence>
<dbReference type="Proteomes" id="UP001165120">
    <property type="component" value="Unassembled WGS sequence"/>
</dbReference>
<dbReference type="PANTHER" id="PTHR30618:SF15">
    <property type="entry name" value="NICOTINAMIDE RIBOSIDE TRANSPORTER 1-RELATED"/>
    <property type="match status" value="1"/>
</dbReference>
<dbReference type="NCBIfam" id="TIGR00800">
    <property type="entry name" value="ncs1"/>
    <property type="match status" value="1"/>
</dbReference>
<dbReference type="InterPro" id="IPR045225">
    <property type="entry name" value="Uracil/uridine/allantoin_perm"/>
</dbReference>
<sequence length="555" mass="61896">MGFLKSLNDFIVLDESNSMQNKDIVPIPINRRRWKYFGYISYWGINSLCAVTWSAGSSLLSIGLNGSQTMGIVVVANLLISAAAILNSMYGSEYHIGYSVFQRVVFGIRGSVFGILIRVLLSVVWFASQAWLGGLCVNIVLSSWSRAYLNMENTFPDSVKMTSQELCGFVIYLVITVPFLMIPPEFYDYFLACGSTAIFFVGMGITIWAVKDNNNSYGTLMNAAVTLSSSEKGWAWMYGINSWYSSLVAGISNQSDYSRFNTKPRHSYIGTIVGTNVTGFIVPLYGIITCSAMLEKYGEEFWTPDSICMFWLQQNYSSKARAGAFFCGLGLVFSQLSINCVGNGISGGMDLSAIFPRYINIKRGAMIILILSWPTQPWLFYNSSSTFITVMSSFSVFITPLVAIYMLEYLVLRKRILRLSDCYINSSKSIYWYTAGFNWRPMVAFVCGCAPGLPGLINAANPDITISDGILHFFQGSFIFQFAVTAVLYYAICSVFKNNFKVGEKDAIDYFNTFDAEECIKWNLIPYDGQVFDGEPSEETSLVELEAKLSKQSPA</sequence>
<feature type="transmembrane region" description="Helical" evidence="6">
    <location>
        <begin position="123"/>
        <end position="145"/>
    </location>
</feature>
<evidence type="ECO:0000256" key="1">
    <source>
        <dbReference type="ARBA" id="ARBA00004141"/>
    </source>
</evidence>
<feature type="transmembrane region" description="Helical" evidence="6">
    <location>
        <begin position="100"/>
        <end position="117"/>
    </location>
</feature>
<dbReference type="CDD" id="cd11482">
    <property type="entry name" value="SLC-NCS1sbd_NRT1-like"/>
    <property type="match status" value="1"/>
</dbReference>
<feature type="transmembrane region" description="Helical" evidence="6">
    <location>
        <begin position="166"/>
        <end position="183"/>
    </location>
</feature>
<comment type="similarity">
    <text evidence="2">Belongs to the purine-cytosine permease (2.A.39) family.</text>
</comment>
<feature type="transmembrane region" description="Helical" evidence="6">
    <location>
        <begin position="473"/>
        <end position="492"/>
    </location>
</feature>
<feature type="transmembrane region" description="Helical" evidence="6">
    <location>
        <begin position="322"/>
        <end position="342"/>
    </location>
</feature>
<dbReference type="AlphaFoldDB" id="A0A9W6SYG4"/>
<evidence type="ECO:0000256" key="5">
    <source>
        <dbReference type="ARBA" id="ARBA00023136"/>
    </source>
</evidence>
<name>A0A9W6SYG4_CANBO</name>
<keyword evidence="8" id="KW-1185">Reference proteome</keyword>
<reference evidence="7" key="1">
    <citation type="submission" date="2023-04" db="EMBL/GenBank/DDBJ databases">
        <title>Candida boidinii NBRC 10035.</title>
        <authorList>
            <person name="Ichikawa N."/>
            <person name="Sato H."/>
            <person name="Tonouchi N."/>
        </authorList>
    </citation>
    <scope>NUCLEOTIDE SEQUENCE</scope>
    <source>
        <strain evidence="7">NBRC 10035</strain>
    </source>
</reference>
<comment type="caution">
    <text evidence="7">The sequence shown here is derived from an EMBL/GenBank/DDBJ whole genome shotgun (WGS) entry which is preliminary data.</text>
</comment>
<dbReference type="Gene3D" id="1.10.4160.10">
    <property type="entry name" value="Hydantoin permease"/>
    <property type="match status" value="1"/>
</dbReference>
<dbReference type="Pfam" id="PF02133">
    <property type="entry name" value="Transp_cyt_pur"/>
    <property type="match status" value="1"/>
</dbReference>
<feature type="transmembrane region" description="Helical" evidence="6">
    <location>
        <begin position="189"/>
        <end position="210"/>
    </location>
</feature>
<evidence type="ECO:0000313" key="7">
    <source>
        <dbReference type="EMBL" id="GME69848.1"/>
    </source>
</evidence>
<feature type="transmembrane region" description="Helical" evidence="6">
    <location>
        <begin position="387"/>
        <end position="410"/>
    </location>
</feature>
<dbReference type="GO" id="GO:0005886">
    <property type="term" value="C:plasma membrane"/>
    <property type="evidence" value="ECO:0007669"/>
    <property type="project" value="TreeGrafter"/>
</dbReference>
<feature type="transmembrane region" description="Helical" evidence="6">
    <location>
        <begin position="68"/>
        <end position="88"/>
    </location>
</feature>
<dbReference type="GO" id="GO:0015205">
    <property type="term" value="F:nucleobase transmembrane transporter activity"/>
    <property type="evidence" value="ECO:0007669"/>
    <property type="project" value="TreeGrafter"/>
</dbReference>
<accession>A0A9W6SYG4</accession>
<protein>
    <submittedName>
        <fullName evidence="7">Unnamed protein product</fullName>
    </submittedName>
</protein>
<dbReference type="InterPro" id="IPR001248">
    <property type="entry name" value="Pur-cyt_permease"/>
</dbReference>
<evidence type="ECO:0000256" key="2">
    <source>
        <dbReference type="ARBA" id="ARBA00008974"/>
    </source>
</evidence>
<dbReference type="PANTHER" id="PTHR30618">
    <property type="entry name" value="NCS1 FAMILY PURINE/PYRIMIDINE TRANSPORTER"/>
    <property type="match status" value="1"/>
</dbReference>
<feature type="transmembrane region" description="Helical" evidence="6">
    <location>
        <begin position="430"/>
        <end position="453"/>
    </location>
</feature>
<evidence type="ECO:0000256" key="6">
    <source>
        <dbReference type="SAM" id="Phobius"/>
    </source>
</evidence>
<feature type="transmembrane region" description="Helical" evidence="6">
    <location>
        <begin position="36"/>
        <end position="56"/>
    </location>
</feature>
<dbReference type="InterPro" id="IPR012681">
    <property type="entry name" value="NCS1"/>
</dbReference>
<evidence type="ECO:0000313" key="8">
    <source>
        <dbReference type="Proteomes" id="UP001165120"/>
    </source>
</evidence>
<keyword evidence="4 6" id="KW-1133">Transmembrane helix</keyword>
<gene>
    <name evidence="7" type="ORF">Cboi02_000259300</name>
</gene>